<organism evidence="9 10">
    <name type="scientific">Weissella fermenti</name>
    <dbReference type="NCBI Taxonomy" id="2987699"/>
    <lineage>
        <taxon>Bacteria</taxon>
        <taxon>Bacillati</taxon>
        <taxon>Bacillota</taxon>
        <taxon>Bacilli</taxon>
        <taxon>Lactobacillales</taxon>
        <taxon>Lactobacillaceae</taxon>
        <taxon>Weissella</taxon>
    </lineage>
</organism>
<feature type="domain" description="Mub B2-like" evidence="8">
    <location>
        <begin position="23"/>
        <end position="80"/>
    </location>
</feature>
<feature type="domain" description="Mucin binding" evidence="7">
    <location>
        <begin position="173"/>
        <end position="247"/>
    </location>
</feature>
<dbReference type="Pfam" id="PF17965">
    <property type="entry name" value="MucBP_2"/>
    <property type="match status" value="1"/>
</dbReference>
<dbReference type="InterPro" id="IPR041495">
    <property type="entry name" value="Mub_B2"/>
</dbReference>
<dbReference type="InterPro" id="IPR019931">
    <property type="entry name" value="LPXTG_anchor"/>
</dbReference>
<evidence type="ECO:0000259" key="7">
    <source>
        <dbReference type="Pfam" id="PF17965"/>
    </source>
</evidence>
<name>A0ABT6D3A2_9LACO</name>
<evidence type="ECO:0000313" key="9">
    <source>
        <dbReference type="EMBL" id="MDF9299983.1"/>
    </source>
</evidence>
<feature type="domain" description="Mub B2-like" evidence="8">
    <location>
        <begin position="279"/>
        <end position="373"/>
    </location>
</feature>
<dbReference type="Proteomes" id="UP001146336">
    <property type="component" value="Unassembled WGS sequence"/>
</dbReference>
<evidence type="ECO:0000256" key="2">
    <source>
        <dbReference type="ARBA" id="ARBA00022525"/>
    </source>
</evidence>
<evidence type="ECO:0000256" key="3">
    <source>
        <dbReference type="ARBA" id="ARBA00022729"/>
    </source>
</evidence>
<gene>
    <name evidence="9" type="ORF">OIT47_006850</name>
</gene>
<evidence type="ECO:0000256" key="4">
    <source>
        <dbReference type="ARBA" id="ARBA00023088"/>
    </source>
</evidence>
<evidence type="ECO:0000313" key="10">
    <source>
        <dbReference type="Proteomes" id="UP001146336"/>
    </source>
</evidence>
<comment type="caution">
    <text evidence="9">The sequence shown here is derived from an EMBL/GenBank/DDBJ whole genome shotgun (WGS) entry which is preliminary data.</text>
</comment>
<keyword evidence="2" id="KW-0964">Secreted</keyword>
<sequence length="494" mass="52693">MTINVIAAQESAQPRARLARAATSSAIVYSDWQAVNGDDKFDAKTSPVIPGYIADRLVVEEVAGMDETSEDDIQQVVYRQLGSWVPSVPQVPGVKTPGEVTYPNDPDDPTKTADPNSPGYPVIPYVPGFTPQGPDGTPVQPVDPKNPSKGYLPPAVPGDPTTDTTIVYKVDRQHAKVNFIDQNTKQVLNVEQLSGDSYSKSSYTTAEQIAYYVAQGYVLVRDGYPAGGMTFDADSTLNQTFVVTLAHGTETVDPNNPGVPGTPIDPNNPDGPKWPAGVDEDHLKTSTTRTIIFRTSDGTIVDTKTQIVTYTRTATADTVTGEVTYGPWTAPDGSHVPDVAVPGMPGYVADRNVVPGVDIPVGTPNFTEYVTYTIVPEQPAVEVEPNEPGGPAQTVQTVTPETQAIVPEVLTPHSLAYTAVQSATAAPESAASLAYTAESATAQHSGVLPYTGSDEQEGAKATGLAMLFGLFLGLFKRRKREDETEETSKKHDDK</sequence>
<dbReference type="Gene3D" id="2.60.40.4300">
    <property type="match status" value="2"/>
</dbReference>
<dbReference type="NCBIfam" id="TIGR01167">
    <property type="entry name" value="LPXTG_anchor"/>
    <property type="match status" value="1"/>
</dbReference>
<dbReference type="EMBL" id="JAOZFC020000001">
    <property type="protein sequence ID" value="MDF9299983.1"/>
    <property type="molecule type" value="Genomic_DNA"/>
</dbReference>
<evidence type="ECO:0000256" key="1">
    <source>
        <dbReference type="ARBA" id="ARBA00022512"/>
    </source>
</evidence>
<dbReference type="Pfam" id="PF00746">
    <property type="entry name" value="Gram_pos_anchor"/>
    <property type="match status" value="1"/>
</dbReference>
<evidence type="ECO:0000256" key="5">
    <source>
        <dbReference type="SAM" id="MobiDB-lite"/>
    </source>
</evidence>
<evidence type="ECO:0000259" key="8">
    <source>
        <dbReference type="Pfam" id="PF17966"/>
    </source>
</evidence>
<keyword evidence="10" id="KW-1185">Reference proteome</keyword>
<accession>A0ABT6D3A2</accession>
<keyword evidence="3" id="KW-0732">Signal</keyword>
<keyword evidence="4" id="KW-0572">Peptidoglycan-anchor</keyword>
<feature type="domain" description="Gram-positive cocci surface proteins LPxTG" evidence="6">
    <location>
        <begin position="446"/>
        <end position="482"/>
    </location>
</feature>
<evidence type="ECO:0000259" key="6">
    <source>
        <dbReference type="Pfam" id="PF00746"/>
    </source>
</evidence>
<keyword evidence="1" id="KW-0134">Cell wall</keyword>
<dbReference type="InterPro" id="IPR041558">
    <property type="entry name" value="MucBP_2"/>
</dbReference>
<reference evidence="9" key="1">
    <citation type="submission" date="2023-03" db="EMBL/GenBank/DDBJ databases">
        <title>Comparative genomics of Weissella fermenti BK2, and weissella type species.</title>
        <authorList>
            <person name="Lee J.K."/>
            <person name="Baek J.H."/>
            <person name="Kim J.M."/>
            <person name="Choi D.G."/>
            <person name="Jeon C.O."/>
        </authorList>
    </citation>
    <scope>NUCLEOTIDE SEQUENCE</scope>
    <source>
        <strain evidence="9">BK2</strain>
    </source>
</reference>
<protein>
    <submittedName>
        <fullName evidence="9">LPXTG cell wall anchor domain-containing protein</fullName>
    </submittedName>
</protein>
<dbReference type="Gene3D" id="3.10.20.470">
    <property type="match status" value="1"/>
</dbReference>
<dbReference type="Pfam" id="PF17966">
    <property type="entry name" value="Muc_B2"/>
    <property type="match status" value="2"/>
</dbReference>
<feature type="region of interest" description="Disordered" evidence="5">
    <location>
        <begin position="89"/>
        <end position="160"/>
    </location>
</feature>
<proteinExistence type="predicted"/>